<proteinExistence type="predicted"/>
<name>A0AAV2Z924_9STRA</name>
<accession>A0AAV2Z924</accession>
<sequence length="66" mass="8063">MTYNKEYYMCNREAILAKQKERYQKNREAILAKQKVYDETHKEAIAARFKEKKYWQKTISRIALDS</sequence>
<evidence type="ECO:0000313" key="1">
    <source>
        <dbReference type="EMBL" id="DBA02162.1"/>
    </source>
</evidence>
<dbReference type="EMBL" id="DAKRPA010000035">
    <property type="protein sequence ID" value="DBA02162.1"/>
    <property type="molecule type" value="Genomic_DNA"/>
</dbReference>
<evidence type="ECO:0000313" key="2">
    <source>
        <dbReference type="Proteomes" id="UP001146120"/>
    </source>
</evidence>
<dbReference type="Proteomes" id="UP001146120">
    <property type="component" value="Unassembled WGS sequence"/>
</dbReference>
<gene>
    <name evidence="1" type="ORF">N0F65_004797</name>
</gene>
<protein>
    <submittedName>
        <fullName evidence="1">Uncharacterized protein</fullName>
    </submittedName>
</protein>
<reference evidence="1" key="2">
    <citation type="journal article" date="2023" name="Microbiol Resour">
        <title>Decontamination and Annotation of the Draft Genome Sequence of the Oomycete Lagenidium giganteum ARSEF 373.</title>
        <authorList>
            <person name="Morgan W.R."/>
            <person name="Tartar A."/>
        </authorList>
    </citation>
    <scope>NUCLEOTIDE SEQUENCE</scope>
    <source>
        <strain evidence="1">ARSEF 373</strain>
    </source>
</reference>
<reference evidence="1" key="1">
    <citation type="submission" date="2022-11" db="EMBL/GenBank/DDBJ databases">
        <authorList>
            <person name="Morgan W.R."/>
            <person name="Tartar A."/>
        </authorList>
    </citation>
    <scope>NUCLEOTIDE SEQUENCE</scope>
    <source>
        <strain evidence="1">ARSEF 373</strain>
    </source>
</reference>
<comment type="caution">
    <text evidence="1">The sequence shown here is derived from an EMBL/GenBank/DDBJ whole genome shotgun (WGS) entry which is preliminary data.</text>
</comment>
<keyword evidence="2" id="KW-1185">Reference proteome</keyword>
<dbReference type="AlphaFoldDB" id="A0AAV2Z924"/>
<organism evidence="1 2">
    <name type="scientific">Lagenidium giganteum</name>
    <dbReference type="NCBI Taxonomy" id="4803"/>
    <lineage>
        <taxon>Eukaryota</taxon>
        <taxon>Sar</taxon>
        <taxon>Stramenopiles</taxon>
        <taxon>Oomycota</taxon>
        <taxon>Peronosporomycetes</taxon>
        <taxon>Pythiales</taxon>
        <taxon>Pythiaceae</taxon>
    </lineage>
</organism>